<feature type="domain" description="PKS/mFAS DH" evidence="13">
    <location>
        <begin position="914"/>
        <end position="1189"/>
    </location>
</feature>
<evidence type="ECO:0000256" key="3">
    <source>
        <dbReference type="ARBA" id="ARBA00022450"/>
    </source>
</evidence>
<dbReference type="PANTHER" id="PTHR43775:SF51">
    <property type="entry name" value="INACTIVE PHENOLPHTHIOCEROL SYNTHESIS POLYKETIDE SYNTHASE TYPE I PKS1-RELATED"/>
    <property type="match status" value="1"/>
</dbReference>
<feature type="active site" description="Proton acceptor; for dehydratase activity" evidence="9">
    <location>
        <position position="946"/>
    </location>
</feature>
<keyword evidence="4" id="KW-0597">Phosphoprotein</keyword>
<dbReference type="InterPro" id="IPR013968">
    <property type="entry name" value="PKS_KR"/>
</dbReference>
<dbReference type="GO" id="GO:0004315">
    <property type="term" value="F:3-oxoacyl-[acyl-carrier-protein] synthase activity"/>
    <property type="evidence" value="ECO:0007669"/>
    <property type="project" value="InterPro"/>
</dbReference>
<gene>
    <name evidence="14" type="ORF">SAMN04489764_4282</name>
</gene>
<dbReference type="InterPro" id="IPR001227">
    <property type="entry name" value="Ac_transferase_dom_sf"/>
</dbReference>
<feature type="active site" description="Proton donor; for dehydratase activity" evidence="9">
    <location>
        <position position="1112"/>
    </location>
</feature>
<dbReference type="InterPro" id="IPR020807">
    <property type="entry name" value="PKS_DH"/>
</dbReference>
<dbReference type="STRING" id="35622.SAMN04489764_4282"/>
<dbReference type="SUPFAM" id="SSF51735">
    <property type="entry name" value="NAD(P)-binding Rossmann-fold domains"/>
    <property type="match status" value="2"/>
</dbReference>
<evidence type="ECO:0000256" key="4">
    <source>
        <dbReference type="ARBA" id="ARBA00022553"/>
    </source>
</evidence>
<proteinExistence type="predicted"/>
<dbReference type="SMART" id="SM00826">
    <property type="entry name" value="PKS_DH"/>
    <property type="match status" value="2"/>
</dbReference>
<dbReference type="InterPro" id="IPR057326">
    <property type="entry name" value="KR_dom"/>
</dbReference>
<evidence type="ECO:0000259" key="11">
    <source>
        <dbReference type="PROSITE" id="PS50075"/>
    </source>
</evidence>
<dbReference type="InterPro" id="IPR009081">
    <property type="entry name" value="PP-bd_ACP"/>
</dbReference>
<dbReference type="PROSITE" id="PS52019">
    <property type="entry name" value="PKS_MFAS_DH"/>
    <property type="match status" value="2"/>
</dbReference>
<feature type="compositionally biased region" description="Pro residues" evidence="10">
    <location>
        <begin position="2810"/>
        <end position="2820"/>
    </location>
</feature>
<feature type="domain" description="Ketosynthase family 3 (KS3)" evidence="12">
    <location>
        <begin position="1742"/>
        <end position="2166"/>
    </location>
</feature>
<evidence type="ECO:0000256" key="8">
    <source>
        <dbReference type="ARBA" id="ARBA00023315"/>
    </source>
</evidence>
<dbReference type="GO" id="GO:0031177">
    <property type="term" value="F:phosphopantetheine binding"/>
    <property type="evidence" value="ECO:0007669"/>
    <property type="project" value="InterPro"/>
</dbReference>
<dbReference type="InterPro" id="IPR042104">
    <property type="entry name" value="PKS_dehydratase_sf"/>
</dbReference>
<dbReference type="InterPro" id="IPR049552">
    <property type="entry name" value="PKS_DH_N"/>
</dbReference>
<evidence type="ECO:0000256" key="10">
    <source>
        <dbReference type="SAM" id="MobiDB-lite"/>
    </source>
</evidence>
<dbReference type="InterPro" id="IPR055123">
    <property type="entry name" value="SpnB-like_Rossmann"/>
</dbReference>
<dbReference type="Pfam" id="PF02801">
    <property type="entry name" value="Ketoacyl-synt_C"/>
    <property type="match status" value="2"/>
</dbReference>
<reference evidence="14 15" key="1">
    <citation type="submission" date="2016-10" db="EMBL/GenBank/DDBJ databases">
        <authorList>
            <person name="de Groot N.N."/>
        </authorList>
    </citation>
    <scope>NUCLEOTIDE SEQUENCE [LARGE SCALE GENOMIC DNA]</scope>
    <source>
        <strain evidence="14 15">DSM 43794</strain>
    </source>
</reference>
<dbReference type="Pfam" id="PF21089">
    <property type="entry name" value="PKS_DH_N"/>
    <property type="match status" value="2"/>
</dbReference>
<dbReference type="Pfam" id="PF22953">
    <property type="entry name" value="SpnB_Rossmann"/>
    <property type="match status" value="1"/>
</dbReference>
<evidence type="ECO:0000313" key="15">
    <source>
        <dbReference type="Proteomes" id="UP000217103"/>
    </source>
</evidence>
<feature type="compositionally biased region" description="Low complexity" evidence="10">
    <location>
        <begin position="2781"/>
        <end position="2809"/>
    </location>
</feature>
<evidence type="ECO:0000256" key="7">
    <source>
        <dbReference type="ARBA" id="ARBA00023268"/>
    </source>
</evidence>
<keyword evidence="5 14" id="KW-0808">Transferase</keyword>
<evidence type="ECO:0000256" key="6">
    <source>
        <dbReference type="ARBA" id="ARBA00023194"/>
    </source>
</evidence>
<dbReference type="InterPro" id="IPR020806">
    <property type="entry name" value="PKS_PP-bd"/>
</dbReference>
<dbReference type="Gene3D" id="3.30.70.3290">
    <property type="match status" value="2"/>
</dbReference>
<dbReference type="InterPro" id="IPR015083">
    <property type="entry name" value="NorB/c/GfsB-D-like_docking"/>
</dbReference>
<keyword evidence="3" id="KW-0596">Phosphopantetheine</keyword>
<feature type="region of interest" description="Disordered" evidence="10">
    <location>
        <begin position="2710"/>
        <end position="2758"/>
    </location>
</feature>
<dbReference type="Proteomes" id="UP000217103">
    <property type="component" value="Unassembled WGS sequence"/>
</dbReference>
<dbReference type="Pfam" id="PF08659">
    <property type="entry name" value="KR"/>
    <property type="match status" value="1"/>
</dbReference>
<dbReference type="Pfam" id="PF08990">
    <property type="entry name" value="Docking"/>
    <property type="match status" value="1"/>
</dbReference>
<dbReference type="Pfam" id="PF14765">
    <property type="entry name" value="PS-DH"/>
    <property type="match status" value="1"/>
</dbReference>
<evidence type="ECO:0000259" key="12">
    <source>
        <dbReference type="PROSITE" id="PS52004"/>
    </source>
</evidence>
<dbReference type="SMART" id="SM00827">
    <property type="entry name" value="PKS_AT"/>
    <property type="match status" value="2"/>
</dbReference>
<evidence type="ECO:0000256" key="5">
    <source>
        <dbReference type="ARBA" id="ARBA00022679"/>
    </source>
</evidence>
<dbReference type="SUPFAM" id="SSF53901">
    <property type="entry name" value="Thiolase-like"/>
    <property type="match status" value="2"/>
</dbReference>
<feature type="compositionally biased region" description="Pro residues" evidence="10">
    <location>
        <begin position="2847"/>
        <end position="2868"/>
    </location>
</feature>
<evidence type="ECO:0000256" key="2">
    <source>
        <dbReference type="ARBA" id="ARBA00004792"/>
    </source>
</evidence>
<feature type="region of interest" description="C-terminal hotdog fold" evidence="9">
    <location>
        <begin position="2763"/>
        <end position="2868"/>
    </location>
</feature>
<dbReference type="SUPFAM" id="SSF52151">
    <property type="entry name" value="FabD/lysophospholipase-like"/>
    <property type="match status" value="2"/>
</dbReference>
<dbReference type="Pfam" id="PF00109">
    <property type="entry name" value="ketoacyl-synt"/>
    <property type="match status" value="2"/>
</dbReference>
<feature type="region of interest" description="N-terminal hotdog fold" evidence="9">
    <location>
        <begin position="2624"/>
        <end position="2746"/>
    </location>
</feature>
<feature type="compositionally biased region" description="Low complexity" evidence="10">
    <location>
        <begin position="2740"/>
        <end position="2753"/>
    </location>
</feature>
<feature type="domain" description="PKS/mFAS DH" evidence="13">
    <location>
        <begin position="2624"/>
        <end position="2868"/>
    </location>
</feature>
<evidence type="ECO:0000313" key="14">
    <source>
        <dbReference type="EMBL" id="SDR23139.1"/>
    </source>
</evidence>
<dbReference type="SMART" id="SM01294">
    <property type="entry name" value="PKS_PP_betabranch"/>
    <property type="match status" value="1"/>
</dbReference>
<feature type="region of interest" description="Disordered" evidence="10">
    <location>
        <begin position="2781"/>
        <end position="2868"/>
    </location>
</feature>
<dbReference type="Pfam" id="PF16197">
    <property type="entry name" value="KAsynt_C_assoc"/>
    <property type="match status" value="2"/>
</dbReference>
<dbReference type="InterPro" id="IPR006162">
    <property type="entry name" value="Ppantetheine_attach_site"/>
</dbReference>
<dbReference type="InterPro" id="IPR036736">
    <property type="entry name" value="ACP-like_sf"/>
</dbReference>
<dbReference type="Pfam" id="PF00698">
    <property type="entry name" value="Acyl_transf_1"/>
    <property type="match status" value="2"/>
</dbReference>
<keyword evidence="6" id="KW-0045">Antibiotic biosynthesis</keyword>
<dbReference type="CDD" id="cd08956">
    <property type="entry name" value="KR_3_FAS_SDR_x"/>
    <property type="match status" value="1"/>
</dbReference>
<keyword evidence="8" id="KW-0012">Acyltransferase</keyword>
<dbReference type="InterPro" id="IPR049900">
    <property type="entry name" value="PKS_mFAS_DH"/>
</dbReference>
<dbReference type="InterPro" id="IPR018201">
    <property type="entry name" value="Ketoacyl_synth_AS"/>
</dbReference>
<dbReference type="SUPFAM" id="SSF55048">
    <property type="entry name" value="Probable ACP-binding domain of malonyl-CoA ACP transacylase"/>
    <property type="match status" value="2"/>
</dbReference>
<feature type="domain" description="Ketosynthase family 3 (KS3)" evidence="12">
    <location>
        <begin position="33"/>
        <end position="458"/>
    </location>
</feature>
<evidence type="ECO:0000259" key="13">
    <source>
        <dbReference type="PROSITE" id="PS52019"/>
    </source>
</evidence>
<dbReference type="InterPro" id="IPR016035">
    <property type="entry name" value="Acyl_Trfase/lysoPLipase"/>
</dbReference>
<feature type="compositionally biased region" description="Basic and acidic residues" evidence="10">
    <location>
        <begin position="2713"/>
        <end position="2731"/>
    </location>
</feature>
<dbReference type="EMBL" id="FNKK01000002">
    <property type="protein sequence ID" value="SDR23139.1"/>
    <property type="molecule type" value="Genomic_DNA"/>
</dbReference>
<accession>A0A1H1HCP1</accession>
<comment type="cofactor">
    <cofactor evidence="1">
        <name>pantetheine 4'-phosphate</name>
        <dbReference type="ChEBI" id="CHEBI:47942"/>
    </cofactor>
</comment>
<feature type="region of interest" description="N-terminal hotdog fold" evidence="9">
    <location>
        <begin position="914"/>
        <end position="1037"/>
    </location>
</feature>
<keyword evidence="15" id="KW-1185">Reference proteome</keyword>
<evidence type="ECO:0000256" key="9">
    <source>
        <dbReference type="PROSITE-ProRule" id="PRU01363"/>
    </source>
</evidence>
<dbReference type="InterPro" id="IPR014030">
    <property type="entry name" value="Ketoacyl_synth_N"/>
</dbReference>
<dbReference type="InterPro" id="IPR016039">
    <property type="entry name" value="Thiolase-like"/>
</dbReference>
<dbReference type="InterPro" id="IPR016036">
    <property type="entry name" value="Malonyl_transacylase_ACP-bd"/>
</dbReference>
<name>A0A1H1HCP1_9ACTN</name>
<keyword evidence="7" id="KW-0511">Multifunctional enzyme</keyword>
<dbReference type="InterPro" id="IPR014043">
    <property type="entry name" value="Acyl_transferase_dom"/>
</dbReference>
<dbReference type="PROSITE" id="PS52004">
    <property type="entry name" value="KS3_2"/>
    <property type="match status" value="2"/>
</dbReference>
<dbReference type="GO" id="GO:0033068">
    <property type="term" value="P:macrolide biosynthetic process"/>
    <property type="evidence" value="ECO:0007669"/>
    <property type="project" value="UniProtKB-ARBA"/>
</dbReference>
<dbReference type="PROSITE" id="PS00012">
    <property type="entry name" value="PHOSPHOPANTETHEINE"/>
    <property type="match status" value="1"/>
</dbReference>
<dbReference type="InterPro" id="IPR032821">
    <property type="entry name" value="PKS_assoc"/>
</dbReference>
<dbReference type="InterPro" id="IPR014031">
    <property type="entry name" value="Ketoacyl_synth_C"/>
</dbReference>
<dbReference type="Gene3D" id="3.40.47.10">
    <property type="match status" value="2"/>
</dbReference>
<dbReference type="FunFam" id="1.10.1200.10:FF:000007">
    <property type="entry name" value="Probable polyketide synthase pks17"/>
    <property type="match status" value="1"/>
</dbReference>
<dbReference type="InterPro" id="IPR049551">
    <property type="entry name" value="PKS_DH_C"/>
</dbReference>
<dbReference type="Pfam" id="PF00550">
    <property type="entry name" value="PP-binding"/>
    <property type="match status" value="1"/>
</dbReference>
<protein>
    <submittedName>
        <fullName evidence="14">Acyl transferase domain-containing protein</fullName>
    </submittedName>
</protein>
<dbReference type="SUPFAM" id="SSF47336">
    <property type="entry name" value="ACP-like"/>
    <property type="match status" value="1"/>
</dbReference>
<dbReference type="Gene3D" id="3.40.366.10">
    <property type="entry name" value="Malonyl-Coenzyme A Acyl Carrier Protein, domain 2"/>
    <property type="match status" value="2"/>
</dbReference>
<dbReference type="SMART" id="SM00825">
    <property type="entry name" value="PKS_KS"/>
    <property type="match status" value="2"/>
</dbReference>
<dbReference type="InterPro" id="IPR050091">
    <property type="entry name" value="PKS_NRPS_Biosynth_Enz"/>
</dbReference>
<dbReference type="GO" id="GO:0006633">
    <property type="term" value="P:fatty acid biosynthetic process"/>
    <property type="evidence" value="ECO:0007669"/>
    <property type="project" value="InterPro"/>
</dbReference>
<dbReference type="PANTHER" id="PTHR43775">
    <property type="entry name" value="FATTY ACID SYNTHASE"/>
    <property type="match status" value="1"/>
</dbReference>
<dbReference type="SMART" id="SM00822">
    <property type="entry name" value="PKS_KR"/>
    <property type="match status" value="1"/>
</dbReference>
<sequence>MSDDEKLREYLKKVTNELRVTRRRLQEAEERNREPIAIVGMACRYPGGVASPEQLWDVVAAGRDVTSDLPDDRGWNLSTLYDPDPDRSGTSYVRRGGFLDDAAGFDAEFFGISPREALAMDPQQRLLLEVSWEALERAGFDPAALRGSRTGVFVGINHHQYGPLFHQPLPAVEGHLSTGAVPSVASGRIAYTLGLEGPAVTIDTACSTSLVALHLAAQALRNGDCTLAITGGATVLSTPGSFVELSRQRVLAPDGRCKAFSAEADGMGMAEGVGILVLERLSDARRNGHRVLAVVRGSAINQDGASNGLTAPNGPSQERVIRQALTAAGLTYDQIDAVEAHGTGTALGDPIEGRALLATYGRGRTRPLWLGSVKSNIGHTLAASGVAGVIKMVEAMRHGTLPRTLHVANPTPHIDWDAGRLRLLAEPVPWLPDGAEPRRAGVSSFGLSGTNAHVILEEAPVAEAADEDTAPAAAPVPLPIVLSARTGEALREQARRLAAHCASSAGTRDADDLPGIAHAAARRSVFEHRAVVVARDRAEAVAELEAIAAGESAAAVKGKVAFLFSGQGSQRAGMGSGLAVRFGVFAGVLDEVCAELDRHLRGFVDRPVREVIAGAGELLDQTVYTQAGLFAFQVALYRLVESWGVRPDVVVGHSIGELAAAHVAGVLSLADACALVAARGRLMQALPAGGAMVAVQAEEAEVVPLLNDRVGIAAFNAPGSLVISGDEREVARIAEHFAGLGRRTRRLRVSHAFHSPLMEPMLEQFASVAQGLTYHRPAVSVVSTVTGAPAQGWDTPEYWVRQVREPVRFAQAVAALDGDAALVEIGPDGVLAGLVADRPVVALVRRDRDEPRALLSGLARLHTRGVDVNWREVLGDTPAAWADLPTYAFQHRRYWLPPAGGADAAGLGLTPAGHPLLGAAVSLAQDDGLLLTGRLSRDAQPWIADHTVLGTVLLPGTAFVELALQAGARVGCNHIEELTLRTPLALPEQGGVHVQVTVGPADETGRRTLAIHSRPEDAEGPWLHHAEGTLAVPAEPPAADEPGTEWPPPGAEPIEVDAYYDLLAERGYHYGPAFQGLRAAWRQGDEVYAEIAAPDQAQVDAAPYGLHPALLDAALHAAGAADPGRTEEVLLPFSWTGVRMHAAGAGSLRVRLKPAGPNALSLEAADQTGAPVVSVASLTLRPVNPADLGDPDDKGALFRVDWQRVEQPSTAPDTAGWAILGTADWDIAPEKRAGLAELAAAPPSVVLVPCTAAGPGPEETGSLDRAATDAVHRALRLLQEWLADERFADSRMVLVTRCAVAAGDGGHVTDPAAAAVWGLVRSAQSEHPGRFVLVDVDDDGHRLLPEAVATGEPQIAVRGGALYVPRLVKAAAPSASEAPSLSGTALITGGTGTLGRLVARHLVTVHGVRDVVLVARRGDSAGVAGELSALGARVRVVSADVADRAAMAALVGSLDGLSVVVHAAGVVEDGLVAGLDAARVDRVLAAKVAGAVVLDEVTRGRDLAAFVVFSSAAGVLGNPGQGAYAAGNAFADALVAWRRARGLPGVSLAWGLWAERSGITGGLGQADLARWERSGFGALDTDVALNLFDRALASGEAVLLPLRLNLTAARAHAEPPSPLLRGPARPVRRDHQDLRQRLAGMTAAERERALLDLVRTHAAAALGHSSPAGLDPDRAFRDLGFDSLTAVELRNRLNAATGLRLSATLVFDYPAPKALAAHLLSELSGSLPARATAVRRRTEPADDPVVIVGMACRFPGGVSSPEELWELVAQGRDAIGPFPADRGWDLEALFADDPEQAGRSYVREGGFLENVADFDADFFGISPREALAMDPQQRLLLETSWEAFERAGIDPASIRGTDTGVFVGMMYHDYHARLHTTPAELEGHIGIGNSGSVASGRLAYTFGLEGPAVTVDTACSSALVALHLAVRSLRQGECSRALVGGVAVMAKPDAFIQFSRQRGLAPDGRCKSFAAAADGTGWGEGVGVLVLERLSDARRNGHRVLAVVRGSAVNQDGASNGLTAPNGPSQERVIGQALADAGLSPSDIDVVEAHGTGTTLGDPIEARALIGAYGRGRTRPLLLGSIKSNIGHAQAAAGVAGVIKMVEAMRRGVVPKTLHVDAPSPHVDWSSGVLELVTEARAWPQAGRARRCGVSSFGISGTNAHVILEHPAEEQAPVAETSAGTDPVDGPLVWTLSAKNDDALRAQGERLRAHLDRHPELAAADIAHTLARGRTTLERRAAVIGADRDELIAGLTALTEGRDSTNLITGSAASGPVAFLFSGQGSQRAGMGSGLAARFGVFAGVLDEVCAELDRHLRGFVDRPVREVIAGAGELLDQTVYTQAGLFAFQVALYRLVESWGVRPDVVVGHSIGELAAAHVAGVLSLADACALVAARGRLMQALPAGGAMVAVQAEEAEVVPLLNDRVGIAAFNAPGSLVISGDEREVARIAEHFAGLGRRTRRLRVSHAFHSPLMEPMLEQFASVAQGLTYHRPAVSVVSTVTGAPAQGWDTPEYWVRQVREPVRFAQAVAAVDGDATLVEIGPDGVLAGMVDDRPVVALLRRDRDEPRTLLTGLARLHTRGVHIDWPKVFPGKVVDLPTYAFQRRRYWLEAPPGADAAGLGLTPAGHPLLGAAVSLADGDGVLLTGRLSPDTHPWLADHTITGTAVVPGAALADLAWHAAQLVDCDTVDELTLHAPLILPPRGGLQVQVRVSGPDAEGRRELSVHARDDDERPWTRHATGTLSPASAAPPLRPWASGRRRGPHRWTWSVCTRIWPRPAWTTARRSTGWSRRGGTATTHTANSCCPRSCTRTPPATPCTPPSSTPPCICCPPRTPGRRRGCRSPGATPTGTRPPPPGCGCGSPPPGKGSPRS</sequence>
<dbReference type="GO" id="GO:0004312">
    <property type="term" value="F:fatty acid synthase activity"/>
    <property type="evidence" value="ECO:0007669"/>
    <property type="project" value="TreeGrafter"/>
</dbReference>
<dbReference type="CDD" id="cd00833">
    <property type="entry name" value="PKS"/>
    <property type="match status" value="2"/>
</dbReference>
<dbReference type="InterPro" id="IPR036291">
    <property type="entry name" value="NAD(P)-bd_dom_sf"/>
</dbReference>
<dbReference type="FunFam" id="3.40.47.10:FF:000019">
    <property type="entry name" value="Polyketide synthase type I"/>
    <property type="match status" value="2"/>
</dbReference>
<comment type="caution">
    <text evidence="9">Lacks conserved residue(s) required for the propagation of feature annotation.</text>
</comment>
<comment type="pathway">
    <text evidence="2">Antibiotic biosynthesis.</text>
</comment>
<dbReference type="InterPro" id="IPR020841">
    <property type="entry name" value="PKS_Beta-ketoAc_synthase_dom"/>
</dbReference>
<dbReference type="Gene3D" id="1.10.1200.10">
    <property type="entry name" value="ACP-like"/>
    <property type="match status" value="1"/>
</dbReference>
<dbReference type="Gene3D" id="3.40.50.720">
    <property type="entry name" value="NAD(P)-binding Rossmann-like Domain"/>
    <property type="match status" value="1"/>
</dbReference>
<dbReference type="PROSITE" id="PS00606">
    <property type="entry name" value="KS3_1"/>
    <property type="match status" value="2"/>
</dbReference>
<feature type="region of interest" description="C-terminal hotdog fold" evidence="9">
    <location>
        <begin position="1051"/>
        <end position="1189"/>
    </location>
</feature>
<organism evidence="14 15">
    <name type="scientific">Thermostaphylospora chromogena</name>
    <dbReference type="NCBI Taxonomy" id="35622"/>
    <lineage>
        <taxon>Bacteria</taxon>
        <taxon>Bacillati</taxon>
        <taxon>Actinomycetota</taxon>
        <taxon>Actinomycetes</taxon>
        <taxon>Streptosporangiales</taxon>
        <taxon>Thermomonosporaceae</taxon>
        <taxon>Thermostaphylospora</taxon>
    </lineage>
</organism>
<dbReference type="Gene3D" id="3.10.129.110">
    <property type="entry name" value="Polyketide synthase dehydratase"/>
    <property type="match status" value="2"/>
</dbReference>
<dbReference type="PROSITE" id="PS50075">
    <property type="entry name" value="CARRIER"/>
    <property type="match status" value="1"/>
</dbReference>
<evidence type="ECO:0000256" key="1">
    <source>
        <dbReference type="ARBA" id="ARBA00001957"/>
    </source>
</evidence>
<feature type="domain" description="Carrier" evidence="11">
    <location>
        <begin position="1648"/>
        <end position="1723"/>
    </location>
</feature>
<dbReference type="SMART" id="SM00823">
    <property type="entry name" value="PKS_PP"/>
    <property type="match status" value="1"/>
</dbReference>